<dbReference type="Gene3D" id="3.10.129.10">
    <property type="entry name" value="Hotdog Thioesterase"/>
    <property type="match status" value="1"/>
</dbReference>
<organism evidence="1 2">
    <name type="scientific">Cupriavidus metallidurans</name>
    <dbReference type="NCBI Taxonomy" id="119219"/>
    <lineage>
        <taxon>Bacteria</taxon>
        <taxon>Pseudomonadati</taxon>
        <taxon>Pseudomonadota</taxon>
        <taxon>Betaproteobacteria</taxon>
        <taxon>Burkholderiales</taxon>
        <taxon>Burkholderiaceae</taxon>
        <taxon>Cupriavidus</taxon>
    </lineage>
</organism>
<dbReference type="InterPro" id="IPR029069">
    <property type="entry name" value="HotDog_dom_sf"/>
</dbReference>
<evidence type="ECO:0000313" key="2">
    <source>
        <dbReference type="Proteomes" id="UP000253772"/>
    </source>
</evidence>
<dbReference type="OrthoDB" id="6703795at2"/>
<protein>
    <submittedName>
        <fullName evidence="1">MaoC family dehydratase</fullName>
    </submittedName>
</protein>
<dbReference type="EMBL" id="CP037901">
    <property type="protein sequence ID" value="QBP13832.1"/>
    <property type="molecule type" value="Genomic_DNA"/>
</dbReference>
<dbReference type="InterPro" id="IPR048274">
    <property type="entry name" value="MC_hydratase"/>
</dbReference>
<dbReference type="SUPFAM" id="SSF54637">
    <property type="entry name" value="Thioesterase/thiol ester dehydrase-isomerase"/>
    <property type="match status" value="1"/>
</dbReference>
<accession>A0A482J0X7</accession>
<dbReference type="RefSeq" id="WP_024570314.1">
    <property type="nucleotide sequence ID" value="NZ_CP037901.1"/>
</dbReference>
<dbReference type="AlphaFoldDB" id="A0A482J0X7"/>
<dbReference type="Pfam" id="PF19315">
    <property type="entry name" value="MC_hydratase"/>
    <property type="match status" value="1"/>
</dbReference>
<reference evidence="1 2" key="1">
    <citation type="submission" date="2019-03" db="EMBL/GenBank/DDBJ databases">
        <title>Comparative insights into the high quality Complete genome sequence of highly metal resistant Cupriavidus metallidurans strain BS1 isolated from a gold-copper mine.</title>
        <authorList>
            <person name="Mazhar H.S."/>
            <person name="Rensing C."/>
        </authorList>
    </citation>
    <scope>NUCLEOTIDE SEQUENCE [LARGE SCALE GENOMIC DNA]</scope>
    <source>
        <strain evidence="1 2">BS1</strain>
    </source>
</reference>
<name>A0A482J0X7_9BURK</name>
<dbReference type="CDD" id="cd03451">
    <property type="entry name" value="FkbR2"/>
    <property type="match status" value="1"/>
</dbReference>
<dbReference type="PANTHER" id="PTHR43664">
    <property type="entry name" value="MONOAMINE OXIDASE-RELATED"/>
    <property type="match status" value="1"/>
</dbReference>
<dbReference type="InterPro" id="IPR052342">
    <property type="entry name" value="MCH/BMMD"/>
</dbReference>
<evidence type="ECO:0000313" key="1">
    <source>
        <dbReference type="EMBL" id="QBP13832.1"/>
    </source>
</evidence>
<proteinExistence type="predicted"/>
<dbReference type="Proteomes" id="UP000253772">
    <property type="component" value="Chromosome c2"/>
</dbReference>
<dbReference type="GO" id="GO:0016829">
    <property type="term" value="F:lyase activity"/>
    <property type="evidence" value="ECO:0007669"/>
    <property type="project" value="InterPro"/>
</dbReference>
<gene>
    <name evidence="1" type="ORF">DDF84_030165</name>
</gene>
<sequence>MKLAALTSPDGYFEHFEPGMLIRHARGKTVTEMDNVMLTNMVMNTAEGHFNEDAMRRAGGIFTQRVVFGGINLSMVLGLAAQDTAEQCLRELTLDKIRLSHPVFHGDTLYAYTEVVGREAADRDDAGIVHFRHYGINQDDKLCVQAERKALIKRKSHWGEK</sequence>
<dbReference type="PANTHER" id="PTHR43664:SF1">
    <property type="entry name" value="BETA-METHYLMALYL-COA DEHYDRATASE"/>
    <property type="match status" value="1"/>
</dbReference>